<accession>A0A451AS97</accession>
<dbReference type="EMBL" id="CAADFZ010000285">
    <property type="protein sequence ID" value="VFK68924.1"/>
    <property type="molecule type" value="Genomic_DNA"/>
</dbReference>
<proteinExistence type="predicted"/>
<dbReference type="EMBL" id="CAADGD010000274">
    <property type="protein sequence ID" value="VFK73749.1"/>
    <property type="molecule type" value="Genomic_DNA"/>
</dbReference>
<name>A0A451AS97_9GAMM</name>
<protein>
    <submittedName>
        <fullName evidence="1">Uncharacterized protein</fullName>
    </submittedName>
</protein>
<dbReference type="AlphaFoldDB" id="A0A451AS97"/>
<evidence type="ECO:0000313" key="1">
    <source>
        <dbReference type="EMBL" id="VFK68924.1"/>
    </source>
</evidence>
<organism evidence="1">
    <name type="scientific">Candidatus Kentrum sp. UNK</name>
    <dbReference type="NCBI Taxonomy" id="2126344"/>
    <lineage>
        <taxon>Bacteria</taxon>
        <taxon>Pseudomonadati</taxon>
        <taxon>Pseudomonadota</taxon>
        <taxon>Gammaproteobacteria</taxon>
        <taxon>Candidatus Kentrum</taxon>
    </lineage>
</organism>
<gene>
    <name evidence="1" type="ORF">BECKUNK1418G_GA0071005_12851</name>
    <name evidence="2" type="ORF">BECKUNK1418H_GA0071006_12741</name>
</gene>
<sequence length="105" mass="11829">MILHFVQKSQFVYFPLGVTIGSSFNGSLFAQDYGSLVSGEASLENMLARSNRIQTGRSLAQAPIFRNFYFSDTQPGKSETKKVDEIPLLWILGFFDHFVQDFPGK</sequence>
<reference evidence="1" key="1">
    <citation type="submission" date="2019-02" db="EMBL/GenBank/DDBJ databases">
        <authorList>
            <person name="Gruber-Vodicka R. H."/>
            <person name="Seah K. B. B."/>
        </authorList>
    </citation>
    <scope>NUCLEOTIDE SEQUENCE</scope>
    <source>
        <strain evidence="2">BECK_BY19</strain>
        <strain evidence="1">BECK_BY8</strain>
    </source>
</reference>
<evidence type="ECO:0000313" key="2">
    <source>
        <dbReference type="EMBL" id="VFK73749.1"/>
    </source>
</evidence>